<dbReference type="Proteomes" id="UP001460888">
    <property type="component" value="Unassembled WGS sequence"/>
</dbReference>
<dbReference type="EMBL" id="APND01000001">
    <property type="protein sequence ID" value="MES1928705.1"/>
    <property type="molecule type" value="Genomic_DNA"/>
</dbReference>
<comment type="caution">
    <text evidence="1">The sequence shown here is derived from an EMBL/GenBank/DDBJ whole genome shotgun (WGS) entry which is preliminary data.</text>
</comment>
<evidence type="ECO:0000313" key="2">
    <source>
        <dbReference type="Proteomes" id="UP001460888"/>
    </source>
</evidence>
<protein>
    <submittedName>
        <fullName evidence="1">Pentapeptide repeat-containing protein</fullName>
    </submittedName>
</protein>
<reference evidence="1 2" key="1">
    <citation type="submission" date="2013-03" db="EMBL/GenBank/DDBJ databases">
        <title>Salinisphaera dokdonensis CL-ES53 Genome Sequencing.</title>
        <authorList>
            <person name="Li C."/>
            <person name="Lai Q."/>
            <person name="Shao Z."/>
        </authorList>
    </citation>
    <scope>NUCLEOTIDE SEQUENCE [LARGE SCALE GENOMIC DNA]</scope>
    <source>
        <strain evidence="1 2">CL-ES53</strain>
    </source>
</reference>
<organism evidence="1 2">
    <name type="scientific">Salinisphaera dokdonensis CL-ES53</name>
    <dbReference type="NCBI Taxonomy" id="1304272"/>
    <lineage>
        <taxon>Bacteria</taxon>
        <taxon>Pseudomonadati</taxon>
        <taxon>Pseudomonadota</taxon>
        <taxon>Gammaproteobacteria</taxon>
        <taxon>Salinisphaerales</taxon>
        <taxon>Salinisphaeraceae</taxon>
        <taxon>Salinisphaera</taxon>
    </lineage>
</organism>
<accession>A0ABV2AYI5</accession>
<proteinExistence type="predicted"/>
<gene>
    <name evidence="1" type="ORF">SADO_05580</name>
</gene>
<sequence length="214" mass="23787">MDNMSLVKADFSNTVIDGVFVYGTSTWDLKLDGATQQNIYISSENLTITVPDLELAQFIALLIRNSNIRKIIDTITSKVVLILGRFTPERKAILDEIKVEIQAHGFLPVLFDFEGPESRDLTETIMTLASMSRFVVADISGAKSVPQELAAIVPHLPSLPVQPIIQDGERGYGMFEHFERYPWVLERLVYTSGDVGALVESVVNNCERRRASGA</sequence>
<name>A0ABV2AYI5_9GAMM</name>
<keyword evidence="2" id="KW-1185">Reference proteome</keyword>
<evidence type="ECO:0000313" key="1">
    <source>
        <dbReference type="EMBL" id="MES1928705.1"/>
    </source>
</evidence>